<dbReference type="RefSeq" id="WP_114643267.1">
    <property type="nucleotide sequence ID" value="NZ_JAACIO010000026.1"/>
</dbReference>
<keyword evidence="2 5" id="KW-0812">Transmembrane</keyword>
<feature type="transmembrane region" description="Helical" evidence="5">
    <location>
        <begin position="6"/>
        <end position="27"/>
    </location>
</feature>
<dbReference type="EMBL" id="QUAJ01000027">
    <property type="protein sequence ID" value="REI39961.1"/>
    <property type="molecule type" value="Genomic_DNA"/>
</dbReference>
<name>A0ABX9KEA1_9FUSO</name>
<dbReference type="PANTHER" id="PTHR43701:SF2">
    <property type="entry name" value="MEMBRANE TRANSPORTER PROTEIN YJNA-RELATED"/>
    <property type="match status" value="1"/>
</dbReference>
<keyword evidence="4 5" id="KW-0472">Membrane</keyword>
<feature type="transmembrane region" description="Helical" evidence="5">
    <location>
        <begin position="71"/>
        <end position="94"/>
    </location>
</feature>
<comment type="caution">
    <text evidence="6">The sequence shown here is derived from an EMBL/GenBank/DDBJ whole genome shotgun (WGS) entry which is preliminary data.</text>
</comment>
<feature type="transmembrane region" description="Helical" evidence="5">
    <location>
        <begin position="234"/>
        <end position="251"/>
    </location>
</feature>
<feature type="transmembrane region" description="Helical" evidence="5">
    <location>
        <begin position="203"/>
        <end position="222"/>
    </location>
</feature>
<keyword evidence="7" id="KW-1185">Reference proteome</keyword>
<dbReference type="PANTHER" id="PTHR43701">
    <property type="entry name" value="MEMBRANE TRANSPORTER PROTEIN MJ0441-RELATED"/>
    <property type="match status" value="1"/>
</dbReference>
<feature type="transmembrane region" description="Helical" evidence="5">
    <location>
        <begin position="132"/>
        <end position="165"/>
    </location>
</feature>
<gene>
    <name evidence="6" type="ORF">DYH56_12780</name>
</gene>
<evidence type="ECO:0000313" key="6">
    <source>
        <dbReference type="EMBL" id="REI39961.1"/>
    </source>
</evidence>
<feature type="transmembrane region" description="Helical" evidence="5">
    <location>
        <begin position="177"/>
        <end position="197"/>
    </location>
</feature>
<reference evidence="6 7" key="1">
    <citation type="submission" date="2018-08" db="EMBL/GenBank/DDBJ databases">
        <title>Draft genome sequence of Psychrilyobacter sp. strain SD5 isolated from Black Sea water.</title>
        <authorList>
            <person name="Yadav S."/>
            <person name="Villanueva L."/>
            <person name="Damste J.S.S."/>
        </authorList>
    </citation>
    <scope>NUCLEOTIDE SEQUENCE [LARGE SCALE GENOMIC DNA]</scope>
    <source>
        <strain evidence="6 7">SD5</strain>
    </source>
</reference>
<evidence type="ECO:0000256" key="4">
    <source>
        <dbReference type="ARBA" id="ARBA00023136"/>
    </source>
</evidence>
<keyword evidence="3 5" id="KW-1133">Transmembrane helix</keyword>
<accession>A0ABX9KEA1</accession>
<comment type="subcellular location">
    <subcellularLocation>
        <location evidence="5">Cell membrane</location>
        <topology evidence="5">Multi-pass membrane protein</topology>
    </subcellularLocation>
    <subcellularLocation>
        <location evidence="1">Membrane</location>
        <topology evidence="1">Multi-pass membrane protein</topology>
    </subcellularLocation>
</comment>
<evidence type="ECO:0000256" key="5">
    <source>
        <dbReference type="RuleBase" id="RU363041"/>
    </source>
</evidence>
<proteinExistence type="inferred from homology"/>
<evidence type="ECO:0000256" key="3">
    <source>
        <dbReference type="ARBA" id="ARBA00022989"/>
    </source>
</evidence>
<feature type="transmembrane region" description="Helical" evidence="5">
    <location>
        <begin position="101"/>
        <end position="120"/>
    </location>
</feature>
<dbReference type="Pfam" id="PF01925">
    <property type="entry name" value="TauE"/>
    <property type="match status" value="1"/>
</dbReference>
<feature type="transmembrane region" description="Helical" evidence="5">
    <location>
        <begin position="39"/>
        <end position="59"/>
    </location>
</feature>
<organism evidence="6 7">
    <name type="scientific">Psychrilyobacter piezotolerans</name>
    <dbReference type="NCBI Taxonomy" id="2293438"/>
    <lineage>
        <taxon>Bacteria</taxon>
        <taxon>Fusobacteriati</taxon>
        <taxon>Fusobacteriota</taxon>
        <taxon>Fusobacteriia</taxon>
        <taxon>Fusobacteriales</taxon>
        <taxon>Fusobacteriaceae</taxon>
        <taxon>Psychrilyobacter</taxon>
    </lineage>
</organism>
<evidence type="ECO:0000256" key="1">
    <source>
        <dbReference type="ARBA" id="ARBA00004141"/>
    </source>
</evidence>
<evidence type="ECO:0000313" key="7">
    <source>
        <dbReference type="Proteomes" id="UP000263486"/>
    </source>
</evidence>
<dbReference type="InterPro" id="IPR051598">
    <property type="entry name" value="TSUP/Inactive_protease-like"/>
</dbReference>
<dbReference type="InterPro" id="IPR002781">
    <property type="entry name" value="TM_pro_TauE-like"/>
</dbReference>
<sequence>MMILYFGIGLLATIFGSLVGLGGGVVIKPVLDAIGTYDLTTIGILSSFTVFSMAVVSTGKQMKKGFKVEKNMLIITAGSILGGGIGNSLFGVFLKTLNNEGFATAIQGFILAGLLILVLFKENFPKYHLKNYPVLFLIGMTLGTIASFLGVGGGPINVMVLVLLMNMDIKKAAITSILIILLSQFAKLILIFAGGGFGRYDLSMLYVMIPGGILGGFIGAHFNHKLSHEIIHKIFNTAIIALVILNFYNVVSSLV</sequence>
<protein>
    <recommendedName>
        <fullName evidence="5">Probable membrane transporter protein</fullName>
    </recommendedName>
</protein>
<keyword evidence="5" id="KW-1003">Cell membrane</keyword>
<evidence type="ECO:0000256" key="2">
    <source>
        <dbReference type="ARBA" id="ARBA00022692"/>
    </source>
</evidence>
<comment type="similarity">
    <text evidence="5">Belongs to the 4-toluene sulfonate uptake permease (TSUP) (TC 2.A.102) family.</text>
</comment>
<dbReference type="Proteomes" id="UP000263486">
    <property type="component" value="Unassembled WGS sequence"/>
</dbReference>